<dbReference type="Proteomes" id="UP000030758">
    <property type="component" value="Unassembled WGS sequence"/>
</dbReference>
<organism evidence="1">
    <name type="scientific">Trichuris suis</name>
    <name type="common">pig whipworm</name>
    <dbReference type="NCBI Taxonomy" id="68888"/>
    <lineage>
        <taxon>Eukaryota</taxon>
        <taxon>Metazoa</taxon>
        <taxon>Ecdysozoa</taxon>
        <taxon>Nematoda</taxon>
        <taxon>Enoplea</taxon>
        <taxon>Dorylaimia</taxon>
        <taxon>Trichinellida</taxon>
        <taxon>Trichuridae</taxon>
        <taxon>Trichuris</taxon>
    </lineage>
</organism>
<sequence>IRDELDFHGGYAKDNHSFASSNGLLTLCCYCYNDDMSWTEGRICKHILFRASAYGISVQEKLIVFG</sequence>
<accession>A0A085MQB7</accession>
<dbReference type="EMBL" id="KL367987">
    <property type="protein sequence ID" value="KFD59413.1"/>
    <property type="molecule type" value="Genomic_DNA"/>
</dbReference>
<name>A0A085MQB7_9BILA</name>
<proteinExistence type="predicted"/>
<dbReference type="AlphaFoldDB" id="A0A085MQB7"/>
<feature type="non-terminal residue" evidence="1">
    <location>
        <position position="66"/>
    </location>
</feature>
<evidence type="ECO:0000313" key="1">
    <source>
        <dbReference type="EMBL" id="KFD59413.1"/>
    </source>
</evidence>
<protein>
    <submittedName>
        <fullName evidence="1">Uncharacterized protein</fullName>
    </submittedName>
</protein>
<gene>
    <name evidence="1" type="ORF">M514_28408</name>
</gene>
<feature type="non-terminal residue" evidence="1">
    <location>
        <position position="1"/>
    </location>
</feature>
<reference evidence="1" key="1">
    <citation type="journal article" date="2014" name="Nat. Genet.">
        <title>Genome and transcriptome of the porcine whipworm Trichuris suis.</title>
        <authorList>
            <person name="Jex A.R."/>
            <person name="Nejsum P."/>
            <person name="Schwarz E.M."/>
            <person name="Hu L."/>
            <person name="Young N.D."/>
            <person name="Hall R.S."/>
            <person name="Korhonen P.K."/>
            <person name="Liao S."/>
            <person name="Thamsborg S."/>
            <person name="Xia J."/>
            <person name="Xu P."/>
            <person name="Wang S."/>
            <person name="Scheerlinck J.P."/>
            <person name="Hofmann A."/>
            <person name="Sternberg P.W."/>
            <person name="Wang J."/>
            <person name="Gasser R.B."/>
        </authorList>
    </citation>
    <scope>NUCLEOTIDE SEQUENCE [LARGE SCALE GENOMIC DNA]</scope>
    <source>
        <strain evidence="1">DCEP-RM93F</strain>
    </source>
</reference>